<sequence>MKKGKCQDTYEMVAEYKEPNYTVKVFRPILTDEEREKRFNDFKYATAKFMAAVYRERAKKAKEEATA</sequence>
<accession>A0ABT2RY41</accession>
<keyword evidence="2" id="KW-1185">Reference proteome</keyword>
<organism evidence="1 2">
    <name type="scientific">Laedolimicola ammoniilytica</name>
    <dbReference type="NCBI Taxonomy" id="2981771"/>
    <lineage>
        <taxon>Bacteria</taxon>
        <taxon>Bacillati</taxon>
        <taxon>Bacillota</taxon>
        <taxon>Clostridia</taxon>
        <taxon>Lachnospirales</taxon>
        <taxon>Lachnospiraceae</taxon>
        <taxon>Laedolimicola</taxon>
    </lineage>
</organism>
<gene>
    <name evidence="1" type="ORF">OCV63_10095</name>
</gene>
<dbReference type="EMBL" id="JAOQKC010000012">
    <property type="protein sequence ID" value="MCU6697246.1"/>
    <property type="molecule type" value="Genomic_DNA"/>
</dbReference>
<dbReference type="RefSeq" id="WP_158363701.1">
    <property type="nucleotide sequence ID" value="NZ_JAOQKC010000012.1"/>
</dbReference>
<evidence type="ECO:0008006" key="3">
    <source>
        <dbReference type="Google" id="ProtNLM"/>
    </source>
</evidence>
<dbReference type="Proteomes" id="UP001652461">
    <property type="component" value="Unassembled WGS sequence"/>
</dbReference>
<proteinExistence type="predicted"/>
<name>A0ABT2RY41_9FIRM</name>
<evidence type="ECO:0000313" key="2">
    <source>
        <dbReference type="Proteomes" id="UP001652461"/>
    </source>
</evidence>
<evidence type="ECO:0000313" key="1">
    <source>
        <dbReference type="EMBL" id="MCU6697246.1"/>
    </source>
</evidence>
<protein>
    <recommendedName>
        <fullName evidence="3">Phage protein</fullName>
    </recommendedName>
</protein>
<reference evidence="1 2" key="1">
    <citation type="journal article" date="2021" name="ISME Commun">
        <title>Automated analysis of genomic sequences facilitates high-throughput and comprehensive description of bacteria.</title>
        <authorList>
            <person name="Hitch T.C.A."/>
        </authorList>
    </citation>
    <scope>NUCLEOTIDE SEQUENCE [LARGE SCALE GENOMIC DNA]</scope>
    <source>
        <strain evidence="1 2">Sanger_04</strain>
    </source>
</reference>
<comment type="caution">
    <text evidence="1">The sequence shown here is derived from an EMBL/GenBank/DDBJ whole genome shotgun (WGS) entry which is preliminary data.</text>
</comment>